<sequence length="141" mass="15419">MMQNDSRTFQTTRQDYTIQADVRLIGKDALIVVTGGDHPHIGDVTTLTATTDMQTVKFPSHDGRFHKDNVVGEQVAKVIQAVLPGSCTITSGIHVDHISQSQIDVAVPMGDDLGVQIKTWLQQQTISASAPVYYSDDEKPQ</sequence>
<organism evidence="2 3">
    <name type="scientific">Furfurilactobacillus rossiae DSM 15814</name>
    <dbReference type="NCBI Taxonomy" id="1114972"/>
    <lineage>
        <taxon>Bacteria</taxon>
        <taxon>Bacillati</taxon>
        <taxon>Bacillota</taxon>
        <taxon>Bacilli</taxon>
        <taxon>Lactobacillales</taxon>
        <taxon>Lactobacillaceae</taxon>
        <taxon>Furfurilactobacillus</taxon>
    </lineage>
</organism>
<evidence type="ECO:0000259" key="1">
    <source>
        <dbReference type="Pfam" id="PF21758"/>
    </source>
</evidence>
<protein>
    <recommendedName>
        <fullName evidence="1">Prenylated flavin chaperone LpdD-like domain-containing protein</fullName>
    </recommendedName>
</protein>
<dbReference type="EMBL" id="AZFF01000024">
    <property type="protein sequence ID" value="KRL53117.1"/>
    <property type="molecule type" value="Genomic_DNA"/>
</dbReference>
<evidence type="ECO:0000313" key="2">
    <source>
        <dbReference type="EMBL" id="KRL53117.1"/>
    </source>
</evidence>
<reference evidence="2 3" key="1">
    <citation type="journal article" date="2015" name="Genome Announc.">
        <title>Expanding the biotechnology potential of lactobacilli through comparative genomics of 213 strains and associated genera.</title>
        <authorList>
            <person name="Sun Z."/>
            <person name="Harris H.M."/>
            <person name="McCann A."/>
            <person name="Guo C."/>
            <person name="Argimon S."/>
            <person name="Zhang W."/>
            <person name="Yang X."/>
            <person name="Jeffery I.B."/>
            <person name="Cooney J.C."/>
            <person name="Kagawa T.F."/>
            <person name="Liu W."/>
            <person name="Song Y."/>
            <person name="Salvetti E."/>
            <person name="Wrobel A."/>
            <person name="Rasinkangas P."/>
            <person name="Parkhill J."/>
            <person name="Rea M.C."/>
            <person name="O'Sullivan O."/>
            <person name="Ritari J."/>
            <person name="Douillard F.P."/>
            <person name="Paul Ross R."/>
            <person name="Yang R."/>
            <person name="Briner A.E."/>
            <person name="Felis G.E."/>
            <person name="de Vos W.M."/>
            <person name="Barrangou R."/>
            <person name="Klaenhammer T.R."/>
            <person name="Caufield P.W."/>
            <person name="Cui Y."/>
            <person name="Zhang H."/>
            <person name="O'Toole P.W."/>
        </authorList>
    </citation>
    <scope>NUCLEOTIDE SEQUENCE [LARGE SCALE GENOMIC DNA]</scope>
    <source>
        <strain evidence="2 3">DSM 15814</strain>
    </source>
</reference>
<dbReference type="PATRIC" id="fig|1114972.6.peg.1441"/>
<dbReference type="STRING" id="1114972.FD35_GL001421"/>
<feature type="domain" description="Prenylated flavin chaperone LpdD-like" evidence="1">
    <location>
        <begin position="13"/>
        <end position="122"/>
    </location>
</feature>
<name>A0A0R1R735_9LACO</name>
<dbReference type="AlphaFoldDB" id="A0A0R1R735"/>
<evidence type="ECO:0000313" key="3">
    <source>
        <dbReference type="Proteomes" id="UP000051999"/>
    </source>
</evidence>
<keyword evidence="3" id="KW-1185">Reference proteome</keyword>
<dbReference type="Proteomes" id="UP000051999">
    <property type="component" value="Unassembled WGS sequence"/>
</dbReference>
<proteinExistence type="predicted"/>
<gene>
    <name evidence="2" type="ORF">FD35_GL001421</name>
</gene>
<dbReference type="RefSeq" id="WP_017260641.1">
    <property type="nucleotide sequence ID" value="NZ_AUAW01000026.1"/>
</dbReference>
<accession>A0A0R1R735</accession>
<dbReference type="eggNOG" id="ENOG5033YIJ">
    <property type="taxonomic scope" value="Bacteria"/>
</dbReference>
<dbReference type="Pfam" id="PF21758">
    <property type="entry name" value="PAC_bac"/>
    <property type="match status" value="1"/>
</dbReference>
<comment type="caution">
    <text evidence="2">The sequence shown here is derived from an EMBL/GenBank/DDBJ whole genome shotgun (WGS) entry which is preliminary data.</text>
</comment>
<dbReference type="InterPro" id="IPR048844">
    <property type="entry name" value="LpdD_chaperone-like"/>
</dbReference>